<dbReference type="RefSeq" id="WP_090265327.1">
    <property type="nucleotide sequence ID" value="NZ_FNDS01000008.1"/>
</dbReference>
<comment type="similarity">
    <text evidence="1 2">Belongs to the calycin superfamily. Lipocalin family.</text>
</comment>
<evidence type="ECO:0000256" key="2">
    <source>
        <dbReference type="PIRNR" id="PIRNR036893"/>
    </source>
</evidence>
<feature type="chain" id="PRO_5013434023" description="Outer membrane lipoprotein Blc" evidence="2">
    <location>
        <begin position="27"/>
        <end position="188"/>
    </location>
</feature>
<evidence type="ECO:0000313" key="5">
    <source>
        <dbReference type="EMBL" id="SDI38451.1"/>
    </source>
</evidence>
<gene>
    <name evidence="5" type="ORF">SAMN05216272_108256</name>
</gene>
<dbReference type="AlphaFoldDB" id="A0A1G8K4U5"/>
<dbReference type="InterPro" id="IPR012674">
    <property type="entry name" value="Calycin"/>
</dbReference>
<dbReference type="OrthoDB" id="9793905at2"/>
<keyword evidence="6" id="KW-1185">Reference proteome</keyword>
<dbReference type="Pfam" id="PF08212">
    <property type="entry name" value="Lipocalin_2"/>
    <property type="match status" value="1"/>
</dbReference>
<evidence type="ECO:0000313" key="6">
    <source>
        <dbReference type="Proteomes" id="UP000199636"/>
    </source>
</evidence>
<accession>A0A1G8K4U5</accession>
<evidence type="ECO:0000259" key="4">
    <source>
        <dbReference type="Pfam" id="PF08212"/>
    </source>
</evidence>
<keyword evidence="2" id="KW-0446">Lipid-binding</keyword>
<dbReference type="PIRSF" id="PIRSF036893">
    <property type="entry name" value="Lipocalin_ApoD"/>
    <property type="match status" value="1"/>
</dbReference>
<comment type="subcellular location">
    <subcellularLocation>
        <location evidence="2">Cell outer membrane</location>
    </subcellularLocation>
</comment>
<dbReference type="PROSITE" id="PS00213">
    <property type="entry name" value="LIPOCALIN"/>
    <property type="match status" value="1"/>
</dbReference>
<organism evidence="5 6">
    <name type="scientific">Pseudomonas panipatensis</name>
    <dbReference type="NCBI Taxonomy" id="428992"/>
    <lineage>
        <taxon>Bacteria</taxon>
        <taxon>Pseudomonadati</taxon>
        <taxon>Pseudomonadota</taxon>
        <taxon>Gammaproteobacteria</taxon>
        <taxon>Pseudomonadales</taxon>
        <taxon>Pseudomonadaceae</taxon>
        <taxon>Pseudomonas</taxon>
    </lineage>
</organism>
<dbReference type="Gene3D" id="2.40.128.20">
    <property type="match status" value="1"/>
</dbReference>
<protein>
    <recommendedName>
        <fullName evidence="2">Outer membrane lipoprotein Blc</fullName>
    </recommendedName>
</protein>
<comment type="function">
    <text evidence="2">Involved in the storage or transport of lipids necessary for membrane maintenance under stressful conditions. Displays a binding preference for lysophospholipids.</text>
</comment>
<dbReference type="PROSITE" id="PS51257">
    <property type="entry name" value="PROKAR_LIPOPROTEIN"/>
    <property type="match status" value="1"/>
</dbReference>
<dbReference type="InterPro" id="IPR002446">
    <property type="entry name" value="Lipocalin_bac"/>
</dbReference>
<feature type="lipid moiety-binding region" description="S-diacylglycerol cysteine" evidence="3">
    <location>
        <position position="20"/>
    </location>
</feature>
<dbReference type="InterPro" id="IPR000566">
    <property type="entry name" value="Lipocln_cytosolic_FA-bd_dom"/>
</dbReference>
<dbReference type="PANTHER" id="PTHR10612:SF34">
    <property type="entry name" value="APOLIPOPROTEIN D"/>
    <property type="match status" value="1"/>
</dbReference>
<evidence type="ECO:0000256" key="1">
    <source>
        <dbReference type="ARBA" id="ARBA00006889"/>
    </source>
</evidence>
<feature type="signal peptide" evidence="2">
    <location>
        <begin position="1"/>
        <end position="26"/>
    </location>
</feature>
<feature type="lipid moiety-binding region" description="N-palmitoyl cysteine" evidence="3">
    <location>
        <position position="20"/>
    </location>
</feature>
<sequence length="188" mass="21204">MSRRGTLCALALMVAGLAGCAGQAKDAPYTVQVDPQRYQGTWYELARKPMFFQRHCAQSEAHYRLRADGAIAVLNRCRSASGEWQQVTGSATPQVAGRTDAFWVRFDNWPTRLFPNLIRGDYRVLYVDPDYQTALVGNRGRDYLWLLSRQPTLPEATVRRLLSEANRNGYDTSDLIWRSKDSAIGGGR</sequence>
<name>A0A1G8K4U5_9PSED</name>
<comment type="subunit">
    <text evidence="2">Homodimer.</text>
</comment>
<keyword evidence="2 3" id="KW-0449">Lipoprotein</keyword>
<dbReference type="PRINTS" id="PR01171">
    <property type="entry name" value="BCTLIPOCALIN"/>
</dbReference>
<dbReference type="CDD" id="cd19438">
    <property type="entry name" value="lipocalin_Blc-like"/>
    <property type="match status" value="1"/>
</dbReference>
<dbReference type="SUPFAM" id="SSF50814">
    <property type="entry name" value="Lipocalins"/>
    <property type="match status" value="1"/>
</dbReference>
<keyword evidence="3" id="KW-0564">Palmitate</keyword>
<dbReference type="EMBL" id="FNDS01000008">
    <property type="protein sequence ID" value="SDI38451.1"/>
    <property type="molecule type" value="Genomic_DNA"/>
</dbReference>
<dbReference type="InterPro" id="IPR022272">
    <property type="entry name" value="Lipocalin_CS"/>
</dbReference>
<keyword evidence="2" id="KW-0998">Cell outer membrane</keyword>
<keyword evidence="2" id="KW-0732">Signal</keyword>
<dbReference type="PANTHER" id="PTHR10612">
    <property type="entry name" value="APOLIPOPROTEIN D"/>
    <property type="match status" value="1"/>
</dbReference>
<dbReference type="GO" id="GO:0008289">
    <property type="term" value="F:lipid binding"/>
    <property type="evidence" value="ECO:0007669"/>
    <property type="project" value="UniProtKB-UniRule"/>
</dbReference>
<proteinExistence type="inferred from homology"/>
<evidence type="ECO:0000256" key="3">
    <source>
        <dbReference type="PIRSR" id="PIRSR036893-52"/>
    </source>
</evidence>
<dbReference type="InterPro" id="IPR047202">
    <property type="entry name" value="Lipocalin_Blc-like_dom"/>
</dbReference>
<dbReference type="STRING" id="428992.SAMN05216272_108256"/>
<dbReference type="Proteomes" id="UP000199636">
    <property type="component" value="Unassembled WGS sequence"/>
</dbReference>
<dbReference type="GO" id="GO:0006950">
    <property type="term" value="P:response to stress"/>
    <property type="evidence" value="ECO:0007669"/>
    <property type="project" value="UniProtKB-ARBA"/>
</dbReference>
<keyword evidence="2" id="KW-0472">Membrane</keyword>
<dbReference type="InterPro" id="IPR022271">
    <property type="entry name" value="Lipocalin_ApoD"/>
</dbReference>
<feature type="domain" description="Lipocalin/cytosolic fatty-acid binding" evidence="4">
    <location>
        <begin position="33"/>
        <end position="179"/>
    </location>
</feature>
<dbReference type="GO" id="GO:0009279">
    <property type="term" value="C:cell outer membrane"/>
    <property type="evidence" value="ECO:0007669"/>
    <property type="project" value="UniProtKB-SubCell"/>
</dbReference>
<reference evidence="6" key="1">
    <citation type="submission" date="2016-10" db="EMBL/GenBank/DDBJ databases">
        <authorList>
            <person name="Varghese N."/>
            <person name="Submissions S."/>
        </authorList>
    </citation>
    <scope>NUCLEOTIDE SEQUENCE [LARGE SCALE GENOMIC DNA]</scope>
    <source>
        <strain evidence="6">CCM 7469</strain>
    </source>
</reference>